<dbReference type="Gene3D" id="1.10.10.10">
    <property type="entry name" value="Winged helix-like DNA-binding domain superfamily/Winged helix DNA-binding domain"/>
    <property type="match status" value="1"/>
</dbReference>
<dbReference type="SMART" id="SM00448">
    <property type="entry name" value="REC"/>
    <property type="match status" value="1"/>
</dbReference>
<evidence type="ECO:0000313" key="10">
    <source>
        <dbReference type="EMBL" id="TPV41567.1"/>
    </source>
</evidence>
<dbReference type="InterPro" id="IPR001789">
    <property type="entry name" value="Sig_transdc_resp-reg_receiver"/>
</dbReference>
<feature type="domain" description="Response regulatory" evidence="8">
    <location>
        <begin position="5"/>
        <end position="118"/>
    </location>
</feature>
<dbReference type="PANTHER" id="PTHR48111:SF59">
    <property type="entry name" value="TRANSCRIPTIONAL REGULATORY PROTEIN BAER"/>
    <property type="match status" value="1"/>
</dbReference>
<dbReference type="InterPro" id="IPR016032">
    <property type="entry name" value="Sig_transdc_resp-reg_C-effctor"/>
</dbReference>
<evidence type="ECO:0000256" key="7">
    <source>
        <dbReference type="PROSITE-ProRule" id="PRU01091"/>
    </source>
</evidence>
<evidence type="ECO:0000313" key="11">
    <source>
        <dbReference type="Proteomes" id="UP000317747"/>
    </source>
</evidence>
<dbReference type="Gene3D" id="3.40.50.2300">
    <property type="match status" value="1"/>
</dbReference>
<dbReference type="GO" id="GO:0032993">
    <property type="term" value="C:protein-DNA complex"/>
    <property type="evidence" value="ECO:0007669"/>
    <property type="project" value="TreeGrafter"/>
</dbReference>
<dbReference type="Pfam" id="PF00486">
    <property type="entry name" value="Trans_reg_C"/>
    <property type="match status" value="1"/>
</dbReference>
<name>A0A506Q6F7_9GAMM</name>
<dbReference type="InterPro" id="IPR011006">
    <property type="entry name" value="CheY-like_superfamily"/>
</dbReference>
<gene>
    <name evidence="10" type="ORF">FJW01_10650</name>
</gene>
<keyword evidence="2" id="KW-0902">Two-component regulatory system</keyword>
<evidence type="ECO:0000259" key="8">
    <source>
        <dbReference type="PROSITE" id="PS50110"/>
    </source>
</evidence>
<dbReference type="PROSITE" id="PS50110">
    <property type="entry name" value="RESPONSE_REGULATORY"/>
    <property type="match status" value="1"/>
</dbReference>
<proteinExistence type="predicted"/>
<dbReference type="PANTHER" id="PTHR48111">
    <property type="entry name" value="REGULATOR OF RPOS"/>
    <property type="match status" value="1"/>
</dbReference>
<dbReference type="GO" id="GO:0006355">
    <property type="term" value="P:regulation of DNA-templated transcription"/>
    <property type="evidence" value="ECO:0007669"/>
    <property type="project" value="InterPro"/>
</dbReference>
<dbReference type="AlphaFoldDB" id="A0A506Q6F7"/>
<keyword evidence="1 6" id="KW-0597">Phosphoprotein</keyword>
<sequence length="231" mass="25506">MNNSDILIVEDDPEIAAILTAYLQNSGYSVSHAENGALALSRYATAAPQLIILDVRMPVMDGWQVLAEIRRRGDTPIIMLTANDDDVDKLSALRIGADDYVVKPFNPAEVVARVQAVLRRTQVATRSDDVLSSRSLSVNVQQHSVTLKPEGIDIAPRLTTTEFRLIAHFVREPARVFSRDELLEACFPEGDTLPRTVDSHISKLRRKLEDAGVSGLLQNVRGFGYRLGEGK</sequence>
<evidence type="ECO:0000259" key="9">
    <source>
        <dbReference type="PROSITE" id="PS51755"/>
    </source>
</evidence>
<protein>
    <submittedName>
        <fullName evidence="10">Response regulator transcription factor</fullName>
    </submittedName>
</protein>
<evidence type="ECO:0000256" key="1">
    <source>
        <dbReference type="ARBA" id="ARBA00022553"/>
    </source>
</evidence>
<dbReference type="InterPro" id="IPR036388">
    <property type="entry name" value="WH-like_DNA-bd_sf"/>
</dbReference>
<feature type="modified residue" description="4-aspartylphosphate" evidence="6">
    <location>
        <position position="54"/>
    </location>
</feature>
<dbReference type="InterPro" id="IPR039420">
    <property type="entry name" value="WalR-like"/>
</dbReference>
<evidence type="ECO:0000256" key="5">
    <source>
        <dbReference type="ARBA" id="ARBA00023163"/>
    </source>
</evidence>
<dbReference type="PROSITE" id="PS51755">
    <property type="entry name" value="OMPR_PHOB"/>
    <property type="match status" value="1"/>
</dbReference>
<comment type="caution">
    <text evidence="10">The sequence shown here is derived from an EMBL/GenBank/DDBJ whole genome shotgun (WGS) entry which is preliminary data.</text>
</comment>
<keyword evidence="11" id="KW-1185">Reference proteome</keyword>
<feature type="domain" description="OmpR/PhoB-type" evidence="9">
    <location>
        <begin position="128"/>
        <end position="229"/>
    </location>
</feature>
<reference evidence="10 11" key="1">
    <citation type="submission" date="2019-06" db="EMBL/GenBank/DDBJ databases">
        <title>Taxogenomics and systematics of the genus Pantoea.</title>
        <authorList>
            <person name="Tambong J.T."/>
        </authorList>
    </citation>
    <scope>NUCLEOTIDE SEQUENCE [LARGE SCALE GENOMIC DNA]</scope>
    <source>
        <strain evidence="10 11">LMG 24200</strain>
    </source>
</reference>
<dbReference type="FunFam" id="3.40.50.2300:FF:000001">
    <property type="entry name" value="DNA-binding response regulator PhoB"/>
    <property type="match status" value="1"/>
</dbReference>
<dbReference type="CDD" id="cd00383">
    <property type="entry name" value="trans_reg_C"/>
    <property type="match status" value="1"/>
</dbReference>
<evidence type="ECO:0000256" key="4">
    <source>
        <dbReference type="ARBA" id="ARBA00023125"/>
    </source>
</evidence>
<dbReference type="SMART" id="SM00862">
    <property type="entry name" value="Trans_reg_C"/>
    <property type="match status" value="1"/>
</dbReference>
<feature type="DNA-binding region" description="OmpR/PhoB-type" evidence="7">
    <location>
        <begin position="128"/>
        <end position="229"/>
    </location>
</feature>
<dbReference type="Gene3D" id="6.10.250.690">
    <property type="match status" value="1"/>
</dbReference>
<dbReference type="Proteomes" id="UP000317747">
    <property type="component" value="Unassembled WGS sequence"/>
</dbReference>
<keyword evidence="3" id="KW-0805">Transcription regulation</keyword>
<accession>A0A506Q6F7</accession>
<dbReference type="SUPFAM" id="SSF52172">
    <property type="entry name" value="CheY-like"/>
    <property type="match status" value="1"/>
</dbReference>
<keyword evidence="4 7" id="KW-0238">DNA-binding</keyword>
<organism evidence="10 11">
    <name type="scientific">Pantoea deleyi</name>
    <dbReference type="NCBI Taxonomy" id="470932"/>
    <lineage>
        <taxon>Bacteria</taxon>
        <taxon>Pseudomonadati</taxon>
        <taxon>Pseudomonadota</taxon>
        <taxon>Gammaproteobacteria</taxon>
        <taxon>Enterobacterales</taxon>
        <taxon>Erwiniaceae</taxon>
        <taxon>Pantoea</taxon>
    </lineage>
</organism>
<dbReference type="Pfam" id="PF00072">
    <property type="entry name" value="Response_reg"/>
    <property type="match status" value="1"/>
</dbReference>
<evidence type="ECO:0000256" key="3">
    <source>
        <dbReference type="ARBA" id="ARBA00023015"/>
    </source>
</evidence>
<dbReference type="SUPFAM" id="SSF46894">
    <property type="entry name" value="C-terminal effector domain of the bipartite response regulators"/>
    <property type="match status" value="1"/>
</dbReference>
<dbReference type="GO" id="GO:0000976">
    <property type="term" value="F:transcription cis-regulatory region binding"/>
    <property type="evidence" value="ECO:0007669"/>
    <property type="project" value="TreeGrafter"/>
</dbReference>
<dbReference type="GO" id="GO:0000156">
    <property type="term" value="F:phosphorelay response regulator activity"/>
    <property type="evidence" value="ECO:0007669"/>
    <property type="project" value="TreeGrafter"/>
</dbReference>
<keyword evidence="5" id="KW-0804">Transcription</keyword>
<evidence type="ECO:0000256" key="2">
    <source>
        <dbReference type="ARBA" id="ARBA00023012"/>
    </source>
</evidence>
<dbReference type="EMBL" id="VHJA01000055">
    <property type="protein sequence ID" value="TPV41567.1"/>
    <property type="molecule type" value="Genomic_DNA"/>
</dbReference>
<dbReference type="CDD" id="cd17574">
    <property type="entry name" value="REC_OmpR"/>
    <property type="match status" value="1"/>
</dbReference>
<dbReference type="GO" id="GO:0005829">
    <property type="term" value="C:cytosol"/>
    <property type="evidence" value="ECO:0007669"/>
    <property type="project" value="TreeGrafter"/>
</dbReference>
<dbReference type="RefSeq" id="WP_111138367.1">
    <property type="nucleotide sequence ID" value="NZ_CP071407.1"/>
</dbReference>
<evidence type="ECO:0000256" key="6">
    <source>
        <dbReference type="PROSITE-ProRule" id="PRU00169"/>
    </source>
</evidence>
<dbReference type="InterPro" id="IPR001867">
    <property type="entry name" value="OmpR/PhoB-type_DNA-bd"/>
</dbReference>
<dbReference type="OrthoDB" id="9802426at2"/>